<dbReference type="Proteomes" id="UP000770661">
    <property type="component" value="Unassembled WGS sequence"/>
</dbReference>
<name>A0A8J5CMU4_CHIOP</name>
<feature type="compositionally biased region" description="Polar residues" evidence="1">
    <location>
        <begin position="124"/>
        <end position="133"/>
    </location>
</feature>
<dbReference type="EMBL" id="JACEEZ010019032">
    <property type="protein sequence ID" value="KAG0716209.1"/>
    <property type="molecule type" value="Genomic_DNA"/>
</dbReference>
<dbReference type="AlphaFoldDB" id="A0A8J5CMU4"/>
<comment type="caution">
    <text evidence="2">The sequence shown here is derived from an EMBL/GenBank/DDBJ whole genome shotgun (WGS) entry which is preliminary data.</text>
</comment>
<evidence type="ECO:0000313" key="3">
    <source>
        <dbReference type="Proteomes" id="UP000770661"/>
    </source>
</evidence>
<organism evidence="2 3">
    <name type="scientific">Chionoecetes opilio</name>
    <name type="common">Atlantic snow crab</name>
    <name type="synonym">Cancer opilio</name>
    <dbReference type="NCBI Taxonomy" id="41210"/>
    <lineage>
        <taxon>Eukaryota</taxon>
        <taxon>Metazoa</taxon>
        <taxon>Ecdysozoa</taxon>
        <taxon>Arthropoda</taxon>
        <taxon>Crustacea</taxon>
        <taxon>Multicrustacea</taxon>
        <taxon>Malacostraca</taxon>
        <taxon>Eumalacostraca</taxon>
        <taxon>Eucarida</taxon>
        <taxon>Decapoda</taxon>
        <taxon>Pleocyemata</taxon>
        <taxon>Brachyura</taxon>
        <taxon>Eubrachyura</taxon>
        <taxon>Majoidea</taxon>
        <taxon>Majidae</taxon>
        <taxon>Chionoecetes</taxon>
    </lineage>
</organism>
<protein>
    <submittedName>
        <fullName evidence="2">Uncharacterized protein</fullName>
    </submittedName>
</protein>
<gene>
    <name evidence="2" type="ORF">GWK47_010245</name>
</gene>
<accession>A0A8J5CMU4</accession>
<feature type="region of interest" description="Disordered" evidence="1">
    <location>
        <begin position="215"/>
        <end position="234"/>
    </location>
</feature>
<reference evidence="2" key="1">
    <citation type="submission" date="2020-07" db="EMBL/GenBank/DDBJ databases">
        <title>The High-quality genome of the commercially important snow crab, Chionoecetes opilio.</title>
        <authorList>
            <person name="Jeong J.-H."/>
            <person name="Ryu S."/>
        </authorList>
    </citation>
    <scope>NUCLEOTIDE SEQUENCE</scope>
    <source>
        <strain evidence="2">MADBK_172401_WGS</strain>
        <tissue evidence="2">Digestive gland</tissue>
    </source>
</reference>
<evidence type="ECO:0000256" key="1">
    <source>
        <dbReference type="SAM" id="MobiDB-lite"/>
    </source>
</evidence>
<keyword evidence="3" id="KW-1185">Reference proteome</keyword>
<evidence type="ECO:0000313" key="2">
    <source>
        <dbReference type="EMBL" id="KAG0716209.1"/>
    </source>
</evidence>
<proteinExistence type="predicted"/>
<feature type="region of interest" description="Disordered" evidence="1">
    <location>
        <begin position="80"/>
        <end position="138"/>
    </location>
</feature>
<sequence>MSKCRPYLIGLQRFTFYDGPPTPDPDSQPLHPWTRLRTLASKSLKEKVSPYYLRPCGVLESSSALPDACHEPQLAAPRQKTRWCAPKPQHTSGASCPQRHQPGSGPFTPRSATPRRRVGRSRNSEPQQRTDPSYTRLRDCVTSGFPPNRYTLPQYVQPAPCTVTACTQTGGWSCMARELWFCSPPPPHSRSAARQSPRCRSHERRAQQTVFWPVSMPTLPHRPSLRAMPDPTAR</sequence>